<dbReference type="EC" id="1.4.3.5" evidence="4"/>
<dbReference type="UniPathway" id="UPA01068">
    <property type="reaction ID" value="UER00304"/>
</dbReference>
<comment type="cofactor">
    <cofactor evidence="1">
        <name>FMN</name>
        <dbReference type="ChEBI" id="CHEBI:58210"/>
    </cofactor>
</comment>
<dbReference type="GO" id="GO:0008615">
    <property type="term" value="P:pyridoxine biosynthetic process"/>
    <property type="evidence" value="ECO:0007669"/>
    <property type="project" value="InterPro"/>
</dbReference>
<dbReference type="NCBIfam" id="NF004231">
    <property type="entry name" value="PRK05679.1"/>
    <property type="match status" value="1"/>
</dbReference>
<dbReference type="VEuPathDB" id="FungiDB:TREMEDRAFT_70272"/>
<evidence type="ECO:0000256" key="5">
    <source>
        <dbReference type="ARBA" id="ARBA00022630"/>
    </source>
</evidence>
<dbReference type="STRING" id="5217.A0A4Q1BUQ0"/>
<keyword evidence="6" id="KW-0288">FMN</keyword>
<evidence type="ECO:0000256" key="3">
    <source>
        <dbReference type="ARBA" id="ARBA00005037"/>
    </source>
</evidence>
<keyword evidence="7" id="KW-0560">Oxidoreductase</keyword>
<dbReference type="AlphaFoldDB" id="A0A4Q1BUQ0"/>
<evidence type="ECO:0000313" key="12">
    <source>
        <dbReference type="Proteomes" id="UP000289152"/>
    </source>
</evidence>
<dbReference type="InterPro" id="IPR019576">
    <property type="entry name" value="Pyridoxamine_oxidase_dimer_C"/>
</dbReference>
<evidence type="ECO:0000256" key="6">
    <source>
        <dbReference type="ARBA" id="ARBA00022643"/>
    </source>
</evidence>
<dbReference type="EMBL" id="SDIL01000005">
    <property type="protein sequence ID" value="RXK41863.1"/>
    <property type="molecule type" value="Genomic_DNA"/>
</dbReference>
<dbReference type="PANTHER" id="PTHR10851:SF0">
    <property type="entry name" value="PYRIDOXINE-5'-PHOSPHATE OXIDASE"/>
    <property type="match status" value="1"/>
</dbReference>
<dbReference type="InterPro" id="IPR011576">
    <property type="entry name" value="Pyridox_Oxase_N"/>
</dbReference>
<dbReference type="PANTHER" id="PTHR10851">
    <property type="entry name" value="PYRIDOXINE-5-PHOSPHATE OXIDASE"/>
    <property type="match status" value="1"/>
</dbReference>
<reference evidence="11 12" key="1">
    <citation type="submission" date="2016-06" db="EMBL/GenBank/DDBJ databases">
        <title>Evolution of pathogenesis and genome organization in the Tremellales.</title>
        <authorList>
            <person name="Cuomo C."/>
            <person name="Litvintseva A."/>
            <person name="Heitman J."/>
            <person name="Chen Y."/>
            <person name="Sun S."/>
            <person name="Springer D."/>
            <person name="Dromer F."/>
            <person name="Young S."/>
            <person name="Zeng Q."/>
            <person name="Chapman S."/>
            <person name="Gujja S."/>
            <person name="Saif S."/>
            <person name="Birren B."/>
        </authorList>
    </citation>
    <scope>NUCLEOTIDE SEQUENCE [LARGE SCALE GENOMIC DNA]</scope>
    <source>
        <strain evidence="11 12">ATCC 28783</strain>
    </source>
</reference>
<dbReference type="FunCoup" id="A0A4Q1BUQ0">
    <property type="interactions" value="137"/>
</dbReference>
<evidence type="ECO:0000256" key="1">
    <source>
        <dbReference type="ARBA" id="ARBA00001917"/>
    </source>
</evidence>
<dbReference type="InParanoid" id="A0A4Q1BUQ0"/>
<organism evidence="11 12">
    <name type="scientific">Tremella mesenterica</name>
    <name type="common">Jelly fungus</name>
    <dbReference type="NCBI Taxonomy" id="5217"/>
    <lineage>
        <taxon>Eukaryota</taxon>
        <taxon>Fungi</taxon>
        <taxon>Dikarya</taxon>
        <taxon>Basidiomycota</taxon>
        <taxon>Agaricomycotina</taxon>
        <taxon>Tremellomycetes</taxon>
        <taxon>Tremellales</taxon>
        <taxon>Tremellaceae</taxon>
        <taxon>Tremella</taxon>
    </lineage>
</organism>
<feature type="compositionally biased region" description="Polar residues" evidence="8">
    <location>
        <begin position="1"/>
        <end position="15"/>
    </location>
</feature>
<keyword evidence="5" id="KW-0285">Flavoprotein</keyword>
<dbReference type="OrthoDB" id="303614at2759"/>
<comment type="pathway">
    <text evidence="2">Cofactor metabolism; pyridoxal 5'-phosphate salvage; pyridoxal 5'-phosphate from pyridoxamine 5'-phosphate: step 1/1.</text>
</comment>
<dbReference type="HAMAP" id="MF_01629">
    <property type="entry name" value="PdxH"/>
    <property type="match status" value="1"/>
</dbReference>
<dbReference type="Gene3D" id="2.30.110.10">
    <property type="entry name" value="Electron Transport, Fmn-binding Protein, Chain A"/>
    <property type="match status" value="1"/>
</dbReference>
<dbReference type="GO" id="GO:0010181">
    <property type="term" value="F:FMN binding"/>
    <property type="evidence" value="ECO:0007669"/>
    <property type="project" value="InterPro"/>
</dbReference>
<evidence type="ECO:0000259" key="10">
    <source>
        <dbReference type="Pfam" id="PF10590"/>
    </source>
</evidence>
<evidence type="ECO:0000256" key="2">
    <source>
        <dbReference type="ARBA" id="ARBA00004738"/>
    </source>
</evidence>
<sequence length="271" mass="31212">MSTNHIYGGATSESVPDQVAGPEKIMKTMDNTDSVQSFKSSPSTENKETPAKDQSVQITTHNDYHTIPLELSHLHPDPLIQFINWFKHLRPMGIKEPESMTLSTISKTSNPNPFPIPSSRTVLLKEVDKTGFTFYTNYKSRKSKELMEYPYAALSFYWKEISRAVRIVGKVEKVNRKESEDYFKTRPRGSQLGAWASPQSCVVEEGEMERRVDEIKKKFEDGEIVCPDGWGGWRVVPFEVEFWSGRPSRLHDRFRYTREEGGEWKIDRLAP</sequence>
<dbReference type="InterPro" id="IPR000659">
    <property type="entry name" value="Pyridox_Oxase"/>
</dbReference>
<feature type="compositionally biased region" description="Polar residues" evidence="8">
    <location>
        <begin position="29"/>
        <end position="44"/>
    </location>
</feature>
<evidence type="ECO:0000256" key="8">
    <source>
        <dbReference type="SAM" id="MobiDB-lite"/>
    </source>
</evidence>
<dbReference type="GO" id="GO:0004733">
    <property type="term" value="F:pyridoxamine phosphate oxidase activity"/>
    <property type="evidence" value="ECO:0007669"/>
    <property type="project" value="UniProtKB-EC"/>
</dbReference>
<keyword evidence="12" id="KW-1185">Reference proteome</keyword>
<feature type="domain" description="Pyridoxamine 5'-phosphate oxidase N-terminal" evidence="9">
    <location>
        <begin position="94"/>
        <end position="226"/>
    </location>
</feature>
<evidence type="ECO:0000256" key="7">
    <source>
        <dbReference type="ARBA" id="ARBA00023002"/>
    </source>
</evidence>
<comment type="pathway">
    <text evidence="3">Cofactor metabolism; pyridoxal 5'-phosphate salvage; pyridoxal 5'-phosphate from pyridoxine 5'-phosphate: step 1/1.</text>
</comment>
<evidence type="ECO:0000256" key="4">
    <source>
        <dbReference type="ARBA" id="ARBA00012801"/>
    </source>
</evidence>
<dbReference type="InterPro" id="IPR012349">
    <property type="entry name" value="Split_barrel_FMN-bd"/>
</dbReference>
<comment type="caution">
    <text evidence="11">The sequence shown here is derived from an EMBL/GenBank/DDBJ whole genome shotgun (WGS) entry which is preliminary data.</text>
</comment>
<gene>
    <name evidence="11" type="ORF">M231_00862</name>
</gene>
<dbReference type="Pfam" id="PF01243">
    <property type="entry name" value="PNPOx_N"/>
    <property type="match status" value="1"/>
</dbReference>
<accession>A0A4Q1BUQ0</accession>
<feature type="domain" description="Pyridoxine 5'-phosphate oxidase dimerisation C-terminal" evidence="10">
    <location>
        <begin position="230"/>
        <end position="271"/>
    </location>
</feature>
<dbReference type="Pfam" id="PF10590">
    <property type="entry name" value="PNP_phzG_C"/>
    <property type="match status" value="1"/>
</dbReference>
<evidence type="ECO:0000313" key="11">
    <source>
        <dbReference type="EMBL" id="RXK41863.1"/>
    </source>
</evidence>
<dbReference type="Proteomes" id="UP000289152">
    <property type="component" value="Unassembled WGS sequence"/>
</dbReference>
<dbReference type="NCBIfam" id="TIGR00558">
    <property type="entry name" value="pdxH"/>
    <property type="match status" value="1"/>
</dbReference>
<name>A0A4Q1BUQ0_TREME</name>
<proteinExistence type="inferred from homology"/>
<dbReference type="SUPFAM" id="SSF50475">
    <property type="entry name" value="FMN-binding split barrel"/>
    <property type="match status" value="1"/>
</dbReference>
<protein>
    <recommendedName>
        <fullName evidence="4">pyridoxal 5'-phosphate synthase</fullName>
        <ecNumber evidence="4">1.4.3.5</ecNumber>
    </recommendedName>
</protein>
<evidence type="ECO:0000259" key="9">
    <source>
        <dbReference type="Pfam" id="PF01243"/>
    </source>
</evidence>
<feature type="region of interest" description="Disordered" evidence="8">
    <location>
        <begin position="1"/>
        <end position="55"/>
    </location>
</feature>